<dbReference type="InterPro" id="IPR017452">
    <property type="entry name" value="GPCR_Rhodpsn_7TM"/>
</dbReference>
<dbReference type="InterPro" id="IPR000276">
    <property type="entry name" value="GPCR_Rhodpsn"/>
</dbReference>
<evidence type="ECO:0000256" key="2">
    <source>
        <dbReference type="ARBA" id="ARBA00010663"/>
    </source>
</evidence>
<keyword evidence="4 8" id="KW-0812">Transmembrane</keyword>
<dbReference type="OrthoDB" id="10037617at2759"/>
<keyword evidence="5 8" id="KW-1133">Transmembrane helix</keyword>
<dbReference type="PANTHER" id="PTHR24241:SF76">
    <property type="entry name" value="NEUROPEPTIDE SIFAMIDE RECEPTOR"/>
    <property type="match status" value="1"/>
</dbReference>
<keyword evidence="6 8" id="KW-0472">Membrane</keyword>
<protein>
    <recommendedName>
        <fullName evidence="9">G-protein coupled receptors family 1 profile domain-containing protein</fullName>
    </recommendedName>
</protein>
<keyword evidence="11" id="KW-1185">Reference proteome</keyword>
<evidence type="ECO:0000313" key="11">
    <source>
        <dbReference type="Proteomes" id="UP000759131"/>
    </source>
</evidence>
<comment type="subcellular location">
    <subcellularLocation>
        <location evidence="1">Cell membrane</location>
        <topology evidence="1">Multi-pass membrane protein</topology>
    </subcellularLocation>
</comment>
<organism evidence="10">
    <name type="scientific">Medioppia subpectinata</name>
    <dbReference type="NCBI Taxonomy" id="1979941"/>
    <lineage>
        <taxon>Eukaryota</taxon>
        <taxon>Metazoa</taxon>
        <taxon>Ecdysozoa</taxon>
        <taxon>Arthropoda</taxon>
        <taxon>Chelicerata</taxon>
        <taxon>Arachnida</taxon>
        <taxon>Acari</taxon>
        <taxon>Acariformes</taxon>
        <taxon>Sarcoptiformes</taxon>
        <taxon>Oribatida</taxon>
        <taxon>Brachypylina</taxon>
        <taxon>Oppioidea</taxon>
        <taxon>Oppiidae</taxon>
        <taxon>Medioppia</taxon>
    </lineage>
</organism>
<feature type="domain" description="G-protein coupled receptors family 1 profile" evidence="9">
    <location>
        <begin position="1"/>
        <end position="118"/>
    </location>
</feature>
<dbReference type="GO" id="GO:0005886">
    <property type="term" value="C:plasma membrane"/>
    <property type="evidence" value="ECO:0007669"/>
    <property type="project" value="UniProtKB-SubCell"/>
</dbReference>
<dbReference type="GO" id="GO:0004930">
    <property type="term" value="F:G protein-coupled receptor activity"/>
    <property type="evidence" value="ECO:0007669"/>
    <property type="project" value="InterPro"/>
</dbReference>
<dbReference type="AlphaFoldDB" id="A0A7R9LV08"/>
<dbReference type="Pfam" id="PF00001">
    <property type="entry name" value="7tm_1"/>
    <property type="match status" value="1"/>
</dbReference>
<feature type="non-terminal residue" evidence="10">
    <location>
        <position position="118"/>
    </location>
</feature>
<sequence>MIWTSGVAIACVQLVVVRAVPFYHRKNLYYECREDWDLESGRIYTIIIFVATFALPVAILIFVYSTIAYHVFRHVIPGNPDCRRDGNQINRKIKVIKMLMTIVMLFGVCWLPIHVFSL</sequence>
<dbReference type="PRINTS" id="PR00237">
    <property type="entry name" value="GPCRRHODOPSN"/>
</dbReference>
<gene>
    <name evidence="10" type="ORF">OSB1V03_LOCUS21948</name>
</gene>
<evidence type="ECO:0000256" key="7">
    <source>
        <dbReference type="ARBA" id="ARBA00023170"/>
    </source>
</evidence>
<evidence type="ECO:0000256" key="1">
    <source>
        <dbReference type="ARBA" id="ARBA00004651"/>
    </source>
</evidence>
<evidence type="ECO:0000256" key="5">
    <source>
        <dbReference type="ARBA" id="ARBA00022989"/>
    </source>
</evidence>
<evidence type="ECO:0000313" key="10">
    <source>
        <dbReference type="EMBL" id="CAD7648473.1"/>
    </source>
</evidence>
<dbReference type="PANTHER" id="PTHR24241">
    <property type="entry name" value="NEUROPEPTIDE RECEPTOR-RELATED G-PROTEIN COUPLED RECEPTOR"/>
    <property type="match status" value="1"/>
</dbReference>
<keyword evidence="7" id="KW-0675">Receptor</keyword>
<evidence type="ECO:0000256" key="3">
    <source>
        <dbReference type="ARBA" id="ARBA00022475"/>
    </source>
</evidence>
<dbReference type="GO" id="GO:0042277">
    <property type="term" value="F:peptide binding"/>
    <property type="evidence" value="ECO:0007669"/>
    <property type="project" value="TreeGrafter"/>
</dbReference>
<dbReference type="SUPFAM" id="SSF81321">
    <property type="entry name" value="Family A G protein-coupled receptor-like"/>
    <property type="match status" value="1"/>
</dbReference>
<evidence type="ECO:0000259" key="9">
    <source>
        <dbReference type="PROSITE" id="PS50262"/>
    </source>
</evidence>
<dbReference type="EMBL" id="OC898147">
    <property type="protein sequence ID" value="CAD7648473.1"/>
    <property type="molecule type" value="Genomic_DNA"/>
</dbReference>
<dbReference type="EMBL" id="CAJPIZ010043572">
    <property type="protein sequence ID" value="CAG2122002.1"/>
    <property type="molecule type" value="Genomic_DNA"/>
</dbReference>
<proteinExistence type="inferred from homology"/>
<feature type="transmembrane region" description="Helical" evidence="8">
    <location>
        <begin position="43"/>
        <end position="72"/>
    </location>
</feature>
<evidence type="ECO:0000256" key="8">
    <source>
        <dbReference type="SAM" id="Phobius"/>
    </source>
</evidence>
<dbReference type="Gene3D" id="1.20.1070.10">
    <property type="entry name" value="Rhodopsin 7-helix transmembrane proteins"/>
    <property type="match status" value="1"/>
</dbReference>
<dbReference type="PROSITE" id="PS50262">
    <property type="entry name" value="G_PROTEIN_RECEP_F1_2"/>
    <property type="match status" value="1"/>
</dbReference>
<reference evidence="10" key="1">
    <citation type="submission" date="2020-11" db="EMBL/GenBank/DDBJ databases">
        <authorList>
            <person name="Tran Van P."/>
        </authorList>
    </citation>
    <scope>NUCLEOTIDE SEQUENCE</scope>
</reference>
<evidence type="ECO:0000256" key="6">
    <source>
        <dbReference type="ARBA" id="ARBA00023136"/>
    </source>
</evidence>
<keyword evidence="3" id="KW-1003">Cell membrane</keyword>
<comment type="similarity">
    <text evidence="2">Belongs to the G-protein coupled receptor 1 family.</text>
</comment>
<dbReference type="GO" id="GO:0032870">
    <property type="term" value="P:cellular response to hormone stimulus"/>
    <property type="evidence" value="ECO:0007669"/>
    <property type="project" value="TreeGrafter"/>
</dbReference>
<name>A0A7R9LV08_9ACAR</name>
<dbReference type="Proteomes" id="UP000759131">
    <property type="component" value="Unassembled WGS sequence"/>
</dbReference>
<accession>A0A7R9LV08</accession>
<feature type="transmembrane region" description="Helical" evidence="8">
    <location>
        <begin position="93"/>
        <end position="113"/>
    </location>
</feature>
<evidence type="ECO:0000256" key="4">
    <source>
        <dbReference type="ARBA" id="ARBA00022692"/>
    </source>
</evidence>